<dbReference type="AlphaFoldDB" id="A0A5P1E1P3"/>
<evidence type="ECO:0000313" key="2">
    <source>
        <dbReference type="Proteomes" id="UP000243459"/>
    </source>
</evidence>
<organism evidence="1 2">
    <name type="scientific">Asparagus officinalis</name>
    <name type="common">Garden asparagus</name>
    <dbReference type="NCBI Taxonomy" id="4686"/>
    <lineage>
        <taxon>Eukaryota</taxon>
        <taxon>Viridiplantae</taxon>
        <taxon>Streptophyta</taxon>
        <taxon>Embryophyta</taxon>
        <taxon>Tracheophyta</taxon>
        <taxon>Spermatophyta</taxon>
        <taxon>Magnoliopsida</taxon>
        <taxon>Liliopsida</taxon>
        <taxon>Asparagales</taxon>
        <taxon>Asparagaceae</taxon>
        <taxon>Asparagoideae</taxon>
        <taxon>Asparagus</taxon>
    </lineage>
</organism>
<reference evidence="2" key="1">
    <citation type="journal article" date="2017" name="Nat. Commun.">
        <title>The asparagus genome sheds light on the origin and evolution of a young Y chromosome.</title>
        <authorList>
            <person name="Harkess A."/>
            <person name="Zhou J."/>
            <person name="Xu C."/>
            <person name="Bowers J.E."/>
            <person name="Van der Hulst R."/>
            <person name="Ayyampalayam S."/>
            <person name="Mercati F."/>
            <person name="Riccardi P."/>
            <person name="McKain M.R."/>
            <person name="Kakrana A."/>
            <person name="Tang H."/>
            <person name="Ray J."/>
            <person name="Groenendijk J."/>
            <person name="Arikit S."/>
            <person name="Mathioni S.M."/>
            <person name="Nakano M."/>
            <person name="Shan H."/>
            <person name="Telgmann-Rauber A."/>
            <person name="Kanno A."/>
            <person name="Yue Z."/>
            <person name="Chen H."/>
            <person name="Li W."/>
            <person name="Chen Y."/>
            <person name="Xu X."/>
            <person name="Zhang Y."/>
            <person name="Luo S."/>
            <person name="Chen H."/>
            <person name="Gao J."/>
            <person name="Mao Z."/>
            <person name="Pires J.C."/>
            <person name="Luo M."/>
            <person name="Kudrna D."/>
            <person name="Wing R.A."/>
            <person name="Meyers B.C."/>
            <person name="Yi K."/>
            <person name="Kong H."/>
            <person name="Lavrijsen P."/>
            <person name="Sunseri F."/>
            <person name="Falavigna A."/>
            <person name="Ye Y."/>
            <person name="Leebens-Mack J.H."/>
            <person name="Chen G."/>
        </authorList>
    </citation>
    <scope>NUCLEOTIDE SEQUENCE [LARGE SCALE GENOMIC DNA]</scope>
    <source>
        <strain evidence="2">cv. DH0086</strain>
    </source>
</reference>
<accession>A0A5P1E1P3</accession>
<keyword evidence="2" id="KW-1185">Reference proteome</keyword>
<name>A0A5P1E1P3_ASPOF</name>
<dbReference type="Gramene" id="ONK56339">
    <property type="protein sequence ID" value="ONK56339"/>
    <property type="gene ID" value="A4U43_C10F7050"/>
</dbReference>
<gene>
    <name evidence="1" type="ORF">A4U43_C10F7050</name>
</gene>
<dbReference type="EMBL" id="CM007390">
    <property type="protein sequence ID" value="ONK56339.1"/>
    <property type="molecule type" value="Genomic_DNA"/>
</dbReference>
<proteinExistence type="predicted"/>
<sequence length="124" mass="14147">MLVLRKEVMASRISKRMSEYPCRRVLMRTSMAARVAEVGRVLPVSLPELKIPALRNLKAILEGRETMNIEALQRESEMLGAGLAVQIICECGEWKKLRLKLDIGDPVYLLYFGGNNVPLIEWKY</sequence>
<protein>
    <submittedName>
        <fullName evidence="1">Uncharacterized protein</fullName>
    </submittedName>
</protein>
<evidence type="ECO:0000313" key="1">
    <source>
        <dbReference type="EMBL" id="ONK56339.1"/>
    </source>
</evidence>
<dbReference type="Proteomes" id="UP000243459">
    <property type="component" value="Chromosome 10"/>
</dbReference>